<feature type="binding site" evidence="14">
    <location>
        <position position="299"/>
    </location>
    <ligand>
        <name>substrate</name>
    </ligand>
</feature>
<protein>
    <recommendedName>
        <fullName evidence="12">Riboflavin biosynthesis protein RibD</fullName>
    </recommendedName>
    <domain>
        <recommendedName>
            <fullName evidence="12">Diaminohydroxyphosphoribosylaminopyrimidine deaminase</fullName>
            <shortName evidence="12">DRAP deaminase</shortName>
            <ecNumber evidence="12">3.5.4.26</ecNumber>
        </recommendedName>
        <alternativeName>
            <fullName evidence="12">Riboflavin-specific deaminase</fullName>
        </alternativeName>
    </domain>
    <domain>
        <recommendedName>
            <fullName evidence="12">5-amino-6-(5-phosphoribosylamino)uracil reductase</fullName>
            <ecNumber evidence="12">1.1.1.193</ecNumber>
        </recommendedName>
        <alternativeName>
            <fullName evidence="12">HTP reductase</fullName>
        </alternativeName>
    </domain>
</protein>
<feature type="binding site" evidence="15">
    <location>
        <position position="79"/>
    </location>
    <ligand>
        <name>Zn(2+)</name>
        <dbReference type="ChEBI" id="CHEBI:29105"/>
        <note>catalytic</note>
    </ligand>
</feature>
<keyword evidence="11" id="KW-0511">Multifunctional enzyme</keyword>
<feature type="domain" description="CMP/dCMP-type deaminase" evidence="16">
    <location>
        <begin position="5"/>
        <end position="126"/>
    </location>
</feature>
<dbReference type="PIRSF" id="PIRSF006769">
    <property type="entry name" value="RibD"/>
    <property type="match status" value="1"/>
</dbReference>
<feature type="binding site" evidence="14">
    <location>
        <position position="158"/>
    </location>
    <ligand>
        <name>NADP(+)</name>
        <dbReference type="ChEBI" id="CHEBI:58349"/>
    </ligand>
</feature>
<comment type="similarity">
    <text evidence="5 12">In the C-terminal section; belongs to the HTP reductase family.</text>
</comment>
<organism evidence="17 18">
    <name type="scientific">Halocynthiibacter halioticoli</name>
    <dbReference type="NCBI Taxonomy" id="2986804"/>
    <lineage>
        <taxon>Bacteria</taxon>
        <taxon>Pseudomonadati</taxon>
        <taxon>Pseudomonadota</taxon>
        <taxon>Alphaproteobacteria</taxon>
        <taxon>Rhodobacterales</taxon>
        <taxon>Paracoccaceae</taxon>
        <taxon>Halocynthiibacter</taxon>
    </lineage>
</organism>
<evidence type="ECO:0000256" key="3">
    <source>
        <dbReference type="ARBA" id="ARBA00004910"/>
    </source>
</evidence>
<evidence type="ECO:0000256" key="13">
    <source>
        <dbReference type="PIRSR" id="PIRSR006769-1"/>
    </source>
</evidence>
<feature type="binding site" evidence="15">
    <location>
        <position position="54"/>
    </location>
    <ligand>
        <name>Zn(2+)</name>
        <dbReference type="ChEBI" id="CHEBI:29105"/>
        <note>catalytic</note>
    </ligand>
</feature>
<dbReference type="GO" id="GO:0008703">
    <property type="term" value="F:5-amino-6-(5-phosphoribosylamino)uracil reductase activity"/>
    <property type="evidence" value="ECO:0007669"/>
    <property type="project" value="UniProtKB-EC"/>
</dbReference>
<evidence type="ECO:0000256" key="1">
    <source>
        <dbReference type="ARBA" id="ARBA00002151"/>
    </source>
</evidence>
<dbReference type="InterPro" id="IPR002125">
    <property type="entry name" value="CMP_dCMP_dom"/>
</dbReference>
<dbReference type="Gene3D" id="3.40.430.10">
    <property type="entry name" value="Dihydrofolate Reductase, subunit A"/>
    <property type="match status" value="1"/>
</dbReference>
<dbReference type="SUPFAM" id="SSF53597">
    <property type="entry name" value="Dihydrofolate reductase-like"/>
    <property type="match status" value="1"/>
</dbReference>
<feature type="binding site" evidence="14">
    <location>
        <position position="204"/>
    </location>
    <ligand>
        <name>NADP(+)</name>
        <dbReference type="ChEBI" id="CHEBI:58349"/>
    </ligand>
</feature>
<keyword evidence="6 12" id="KW-0686">Riboflavin biosynthesis</keyword>
<dbReference type="SUPFAM" id="SSF53927">
    <property type="entry name" value="Cytidine deaminase-like"/>
    <property type="match status" value="1"/>
</dbReference>
<comment type="catalytic activity">
    <reaction evidence="12">
        <text>2,5-diamino-6-hydroxy-4-(5-phosphoribosylamino)-pyrimidine + H2O + H(+) = 5-amino-6-(5-phospho-D-ribosylamino)uracil + NH4(+)</text>
        <dbReference type="Rhea" id="RHEA:21868"/>
        <dbReference type="ChEBI" id="CHEBI:15377"/>
        <dbReference type="ChEBI" id="CHEBI:15378"/>
        <dbReference type="ChEBI" id="CHEBI:28938"/>
        <dbReference type="ChEBI" id="CHEBI:58453"/>
        <dbReference type="ChEBI" id="CHEBI:58614"/>
        <dbReference type="EC" id="3.5.4.26"/>
    </reaction>
</comment>
<evidence type="ECO:0000256" key="5">
    <source>
        <dbReference type="ARBA" id="ARBA00007417"/>
    </source>
</evidence>
<feature type="binding site" evidence="15">
    <location>
        <position position="88"/>
    </location>
    <ligand>
        <name>Zn(2+)</name>
        <dbReference type="ChEBI" id="CHEBI:29105"/>
        <note>catalytic</note>
    </ligand>
</feature>
<keyword evidence="7 12" id="KW-0479">Metal-binding</keyword>
<feature type="binding site" evidence="14">
    <location>
        <position position="200"/>
    </location>
    <ligand>
        <name>NADP(+)</name>
        <dbReference type="ChEBI" id="CHEBI:58349"/>
    </ligand>
</feature>
<evidence type="ECO:0000256" key="11">
    <source>
        <dbReference type="ARBA" id="ARBA00023268"/>
    </source>
</evidence>
<evidence type="ECO:0000256" key="6">
    <source>
        <dbReference type="ARBA" id="ARBA00022619"/>
    </source>
</evidence>
<feature type="binding site" evidence="14">
    <location>
        <begin position="301"/>
        <end position="307"/>
    </location>
    <ligand>
        <name>NADP(+)</name>
        <dbReference type="ChEBI" id="CHEBI:58349"/>
    </ligand>
</feature>
<evidence type="ECO:0000256" key="8">
    <source>
        <dbReference type="ARBA" id="ARBA00022833"/>
    </source>
</evidence>
<dbReference type="AlphaFoldDB" id="A0AAE3IZG7"/>
<comment type="pathway">
    <text evidence="3 12">Cofactor biosynthesis; riboflavin biosynthesis; 5-amino-6-(D-ribitylamino)uracil from GTP: step 3/4.</text>
</comment>
<dbReference type="RefSeq" id="WP_263953782.1">
    <property type="nucleotide sequence ID" value="NZ_JAOYFC010000002.1"/>
</dbReference>
<feature type="binding site" evidence="14">
    <location>
        <position position="211"/>
    </location>
    <ligand>
        <name>substrate</name>
    </ligand>
</feature>
<dbReference type="GO" id="GO:0050661">
    <property type="term" value="F:NADP binding"/>
    <property type="evidence" value="ECO:0007669"/>
    <property type="project" value="InterPro"/>
</dbReference>
<evidence type="ECO:0000313" key="18">
    <source>
        <dbReference type="Proteomes" id="UP001208041"/>
    </source>
</evidence>
<feature type="binding site" evidence="14">
    <location>
        <position position="172"/>
    </location>
    <ligand>
        <name>substrate</name>
    </ligand>
</feature>
<dbReference type="EC" id="1.1.1.193" evidence="12"/>
<keyword evidence="10 12" id="KW-0560">Oxidoreductase</keyword>
<gene>
    <name evidence="17" type="primary">ribD</name>
    <name evidence="17" type="ORF">OH136_10245</name>
</gene>
<dbReference type="PANTHER" id="PTHR38011:SF7">
    <property type="entry name" value="2,5-DIAMINO-6-RIBOSYLAMINO-4(3H)-PYRIMIDINONE 5'-PHOSPHATE REDUCTASE"/>
    <property type="match status" value="1"/>
</dbReference>
<dbReference type="PROSITE" id="PS51747">
    <property type="entry name" value="CYT_DCMP_DEAMINASES_2"/>
    <property type="match status" value="1"/>
</dbReference>
<feature type="binding site" evidence="14">
    <location>
        <position position="208"/>
    </location>
    <ligand>
        <name>substrate</name>
    </ligand>
</feature>
<evidence type="ECO:0000256" key="9">
    <source>
        <dbReference type="ARBA" id="ARBA00022857"/>
    </source>
</evidence>
<dbReference type="PROSITE" id="PS00903">
    <property type="entry name" value="CYT_DCMP_DEAMINASES_1"/>
    <property type="match status" value="1"/>
</dbReference>
<evidence type="ECO:0000256" key="4">
    <source>
        <dbReference type="ARBA" id="ARBA00005259"/>
    </source>
</evidence>
<accession>A0AAE3IZG7</accession>
<comment type="similarity">
    <text evidence="4 12">In the N-terminal section; belongs to the cytidine and deoxycytidylate deaminase family.</text>
</comment>
<feature type="binding site" evidence="14">
    <location>
        <position position="174"/>
    </location>
    <ligand>
        <name>NADP(+)</name>
        <dbReference type="ChEBI" id="CHEBI:58349"/>
    </ligand>
</feature>
<dbReference type="GO" id="GO:0008270">
    <property type="term" value="F:zinc ion binding"/>
    <property type="evidence" value="ECO:0007669"/>
    <property type="project" value="InterPro"/>
</dbReference>
<comment type="catalytic activity">
    <reaction evidence="12">
        <text>5-amino-6-(5-phospho-D-ribitylamino)uracil + NADP(+) = 5-amino-6-(5-phospho-D-ribosylamino)uracil + NADPH + H(+)</text>
        <dbReference type="Rhea" id="RHEA:17845"/>
        <dbReference type="ChEBI" id="CHEBI:15378"/>
        <dbReference type="ChEBI" id="CHEBI:57783"/>
        <dbReference type="ChEBI" id="CHEBI:58349"/>
        <dbReference type="ChEBI" id="CHEBI:58421"/>
        <dbReference type="ChEBI" id="CHEBI:58453"/>
        <dbReference type="EC" id="1.1.1.193"/>
    </reaction>
</comment>
<evidence type="ECO:0000313" key="17">
    <source>
        <dbReference type="EMBL" id="MCV6824935.1"/>
    </source>
</evidence>
<reference evidence="17" key="1">
    <citation type="submission" date="2022-10" db="EMBL/GenBank/DDBJ databases">
        <authorList>
            <person name="Yue Y."/>
        </authorList>
    </citation>
    <scope>NUCLEOTIDE SEQUENCE</scope>
    <source>
        <strain evidence="17">Z654</strain>
    </source>
</reference>
<dbReference type="InterPro" id="IPR016193">
    <property type="entry name" value="Cytidine_deaminase-like"/>
</dbReference>
<dbReference type="InterPro" id="IPR002734">
    <property type="entry name" value="RibDG_C"/>
</dbReference>
<dbReference type="InterPro" id="IPR050765">
    <property type="entry name" value="Riboflavin_Biosynth_HTPR"/>
</dbReference>
<dbReference type="GO" id="GO:0008835">
    <property type="term" value="F:diaminohydroxyphosphoribosylaminopyrimidine deaminase activity"/>
    <property type="evidence" value="ECO:0007669"/>
    <property type="project" value="UniProtKB-EC"/>
</dbReference>
<evidence type="ECO:0000256" key="15">
    <source>
        <dbReference type="PIRSR" id="PIRSR006769-3"/>
    </source>
</evidence>
<name>A0AAE3IZG7_9RHOB</name>
<dbReference type="Pfam" id="PF00383">
    <property type="entry name" value="dCMP_cyt_deam_1"/>
    <property type="match status" value="1"/>
</dbReference>
<evidence type="ECO:0000256" key="12">
    <source>
        <dbReference type="PIRNR" id="PIRNR006769"/>
    </source>
</evidence>
<comment type="cofactor">
    <cofactor evidence="12 15">
        <name>Zn(2+)</name>
        <dbReference type="ChEBI" id="CHEBI:29105"/>
    </cofactor>
    <text evidence="12 15">Binds 1 zinc ion.</text>
</comment>
<dbReference type="CDD" id="cd01284">
    <property type="entry name" value="Riboflavin_deaminase-reductase"/>
    <property type="match status" value="1"/>
</dbReference>
<comment type="caution">
    <text evidence="17">The sequence shown here is derived from an EMBL/GenBank/DDBJ whole genome shotgun (WGS) entry which is preliminary data.</text>
</comment>
<evidence type="ECO:0000256" key="10">
    <source>
        <dbReference type="ARBA" id="ARBA00023002"/>
    </source>
</evidence>
<evidence type="ECO:0000256" key="14">
    <source>
        <dbReference type="PIRSR" id="PIRSR006769-2"/>
    </source>
</evidence>
<dbReference type="Gene3D" id="3.40.140.10">
    <property type="entry name" value="Cytidine Deaminase, domain 2"/>
    <property type="match status" value="1"/>
</dbReference>
<dbReference type="EC" id="3.5.4.26" evidence="12"/>
<feature type="binding site" evidence="14">
    <location>
        <position position="188"/>
    </location>
    <ligand>
        <name>substrate</name>
    </ligand>
</feature>
<evidence type="ECO:0000256" key="2">
    <source>
        <dbReference type="ARBA" id="ARBA00004882"/>
    </source>
</evidence>
<feature type="active site" description="Proton donor" evidence="13">
    <location>
        <position position="56"/>
    </location>
</feature>
<dbReference type="InterPro" id="IPR011549">
    <property type="entry name" value="RibD_C"/>
</dbReference>
<dbReference type="NCBIfam" id="TIGR00227">
    <property type="entry name" value="ribD_Cterm"/>
    <property type="match status" value="1"/>
</dbReference>
<keyword evidence="8 12" id="KW-0862">Zinc</keyword>
<dbReference type="PANTHER" id="PTHR38011">
    <property type="entry name" value="DIHYDROFOLATE REDUCTASE FAMILY PROTEIN (AFU_ORTHOLOGUE AFUA_8G06820)"/>
    <property type="match status" value="1"/>
</dbReference>
<proteinExistence type="inferred from homology"/>
<dbReference type="InterPro" id="IPR004794">
    <property type="entry name" value="Eubact_RibD"/>
</dbReference>
<comment type="function">
    <text evidence="1 12">Converts 2,5-diamino-6-(ribosylamino)-4(3h)-pyrimidinone 5'-phosphate into 5-amino-6-(ribosylamino)-2,4(1h,3h)-pyrimidinedione 5'-phosphate.</text>
</comment>
<dbReference type="InterPro" id="IPR016192">
    <property type="entry name" value="APOBEC/CMP_deaminase_Zn-bd"/>
</dbReference>
<dbReference type="Pfam" id="PF01872">
    <property type="entry name" value="RibD_C"/>
    <property type="match status" value="1"/>
</dbReference>
<sequence length="367" mass="38399">MTSLEIDQRFMRVALGLARSGLGQVWPNPSVGCVLVKDGQIIAEGRTQEGGRPHAEVVALQGAGDAAKGATAYVTLEPCTHHGKSPPCCDALIAAGVSRVVYAVDDVDPRVAGKAATILEQAGIKVTSGVLNAKARAQNAGFFKRVQEGLPLVTLKLAMSLDGRIATATGESKWITGPDARRHVHRNRAEHDAVMVGGGTARHDDPSLTARDVGAVSQPARVVVSAQLDLPLSGKLAATAKDIPLWIVHAASAPKEITRAWEGVGARLLPVPCGRDLRLSPREVLSALAEQGLTRVYCEGGGQLAASLLEAGLVDELHVYTAGITIGADGLAGVGLMSLAKLADAPSFELVTARPLGKDMFQHWRKT</sequence>
<dbReference type="EMBL" id="JAOYFC010000002">
    <property type="protein sequence ID" value="MCV6824935.1"/>
    <property type="molecule type" value="Genomic_DNA"/>
</dbReference>
<dbReference type="Proteomes" id="UP001208041">
    <property type="component" value="Unassembled WGS sequence"/>
</dbReference>
<dbReference type="GO" id="GO:0009231">
    <property type="term" value="P:riboflavin biosynthetic process"/>
    <property type="evidence" value="ECO:0007669"/>
    <property type="project" value="UniProtKB-KW"/>
</dbReference>
<evidence type="ECO:0000256" key="7">
    <source>
        <dbReference type="ARBA" id="ARBA00022723"/>
    </source>
</evidence>
<keyword evidence="9 12" id="KW-0521">NADP</keyword>
<dbReference type="NCBIfam" id="TIGR00326">
    <property type="entry name" value="eubact_ribD"/>
    <property type="match status" value="1"/>
</dbReference>
<dbReference type="InterPro" id="IPR024072">
    <property type="entry name" value="DHFR-like_dom_sf"/>
</dbReference>
<keyword evidence="12 17" id="KW-0378">Hydrolase</keyword>
<evidence type="ECO:0000259" key="16">
    <source>
        <dbReference type="PROSITE" id="PS51747"/>
    </source>
</evidence>
<comment type="pathway">
    <text evidence="2 12">Cofactor biosynthesis; riboflavin biosynthesis; 5-amino-6-(D-ribitylamino)uracil from GTP: step 2/4.</text>
</comment>
<keyword evidence="18" id="KW-1185">Reference proteome</keyword>